<gene>
    <name evidence="2" type="ORF">DdX_14587</name>
</gene>
<keyword evidence="3" id="KW-1185">Reference proteome</keyword>
<proteinExistence type="predicted"/>
<accession>A0AAD4R1T0</accession>
<feature type="chain" id="PRO_5042006169" evidence="1">
    <location>
        <begin position="22"/>
        <end position="83"/>
    </location>
</feature>
<dbReference type="AlphaFoldDB" id="A0AAD4R1T0"/>
<protein>
    <submittedName>
        <fullName evidence="2">Uncharacterized protein</fullName>
    </submittedName>
</protein>
<dbReference type="Proteomes" id="UP001201812">
    <property type="component" value="Unassembled WGS sequence"/>
</dbReference>
<dbReference type="EMBL" id="JAKKPZ010000074">
    <property type="protein sequence ID" value="KAI1703968.1"/>
    <property type="molecule type" value="Genomic_DNA"/>
</dbReference>
<keyword evidence="1" id="KW-0732">Signal</keyword>
<evidence type="ECO:0000313" key="3">
    <source>
        <dbReference type="Proteomes" id="UP001201812"/>
    </source>
</evidence>
<organism evidence="2 3">
    <name type="scientific">Ditylenchus destructor</name>
    <dbReference type="NCBI Taxonomy" id="166010"/>
    <lineage>
        <taxon>Eukaryota</taxon>
        <taxon>Metazoa</taxon>
        <taxon>Ecdysozoa</taxon>
        <taxon>Nematoda</taxon>
        <taxon>Chromadorea</taxon>
        <taxon>Rhabditida</taxon>
        <taxon>Tylenchina</taxon>
        <taxon>Tylenchomorpha</taxon>
        <taxon>Sphaerularioidea</taxon>
        <taxon>Anguinidae</taxon>
        <taxon>Anguininae</taxon>
        <taxon>Ditylenchus</taxon>
    </lineage>
</organism>
<comment type="caution">
    <text evidence="2">The sequence shown here is derived from an EMBL/GenBank/DDBJ whole genome shotgun (WGS) entry which is preliminary data.</text>
</comment>
<name>A0AAD4R1T0_9BILA</name>
<sequence>MGPKVFYLFAALLLVCQVCHSQLALPVDECHPELRPCPDGLECRRYEGCNRRKRALEHSHQCPFACVPPFVHNTRTTTPDYTE</sequence>
<reference evidence="2" key="1">
    <citation type="submission" date="2022-01" db="EMBL/GenBank/DDBJ databases">
        <title>Genome Sequence Resource for Two Populations of Ditylenchus destructor, the Migratory Endoparasitic Phytonematode.</title>
        <authorList>
            <person name="Zhang H."/>
            <person name="Lin R."/>
            <person name="Xie B."/>
        </authorList>
    </citation>
    <scope>NUCLEOTIDE SEQUENCE</scope>
    <source>
        <strain evidence="2">BazhouSP</strain>
    </source>
</reference>
<evidence type="ECO:0000313" key="2">
    <source>
        <dbReference type="EMBL" id="KAI1703968.1"/>
    </source>
</evidence>
<evidence type="ECO:0000256" key="1">
    <source>
        <dbReference type="SAM" id="SignalP"/>
    </source>
</evidence>
<feature type="signal peptide" evidence="1">
    <location>
        <begin position="1"/>
        <end position="21"/>
    </location>
</feature>